<organism evidence="5 6">
    <name type="scientific">Microlunatus parietis</name>
    <dbReference type="NCBI Taxonomy" id="682979"/>
    <lineage>
        <taxon>Bacteria</taxon>
        <taxon>Bacillati</taxon>
        <taxon>Actinomycetota</taxon>
        <taxon>Actinomycetes</taxon>
        <taxon>Propionibacteriales</taxon>
        <taxon>Propionibacteriaceae</taxon>
        <taxon>Microlunatus</taxon>
    </lineage>
</organism>
<evidence type="ECO:0000259" key="4">
    <source>
        <dbReference type="PROSITE" id="PS51186"/>
    </source>
</evidence>
<dbReference type="RefSeq" id="WP_312879294.1">
    <property type="nucleotide sequence ID" value="NZ_JACCBU010000001.1"/>
</dbReference>
<dbReference type="AlphaFoldDB" id="A0A7Y9IBD5"/>
<evidence type="ECO:0000313" key="5">
    <source>
        <dbReference type="EMBL" id="NYE73796.1"/>
    </source>
</evidence>
<keyword evidence="2" id="KW-0012">Acyltransferase</keyword>
<dbReference type="SUPFAM" id="SSF55729">
    <property type="entry name" value="Acyl-CoA N-acyltransferases (Nat)"/>
    <property type="match status" value="1"/>
</dbReference>
<dbReference type="Pfam" id="PF13302">
    <property type="entry name" value="Acetyltransf_3"/>
    <property type="match status" value="1"/>
</dbReference>
<comment type="caution">
    <text evidence="5">The sequence shown here is derived from an EMBL/GenBank/DDBJ whole genome shotgun (WGS) entry which is preliminary data.</text>
</comment>
<reference evidence="5 6" key="1">
    <citation type="submission" date="2020-07" db="EMBL/GenBank/DDBJ databases">
        <title>Sequencing the genomes of 1000 actinobacteria strains.</title>
        <authorList>
            <person name="Klenk H.-P."/>
        </authorList>
    </citation>
    <scope>NUCLEOTIDE SEQUENCE [LARGE SCALE GENOMIC DNA]</scope>
    <source>
        <strain evidence="5 6">DSM 22083</strain>
    </source>
</reference>
<comment type="similarity">
    <text evidence="3">Belongs to the acetyltransferase family. RimJ subfamily.</text>
</comment>
<accession>A0A7Y9IBD5</accession>
<dbReference type="InterPro" id="IPR051531">
    <property type="entry name" value="N-acetyltransferase"/>
</dbReference>
<keyword evidence="1 5" id="KW-0808">Transferase</keyword>
<protein>
    <submittedName>
        <fullName evidence="5">RimJ/RimL family protein N-acetyltransferase</fullName>
    </submittedName>
</protein>
<evidence type="ECO:0000256" key="1">
    <source>
        <dbReference type="ARBA" id="ARBA00022679"/>
    </source>
</evidence>
<dbReference type="PANTHER" id="PTHR43792:SF8">
    <property type="entry name" value="[RIBOSOMAL PROTEIN US5]-ALANINE N-ACETYLTRANSFERASE"/>
    <property type="match status" value="1"/>
</dbReference>
<dbReference type="InterPro" id="IPR000182">
    <property type="entry name" value="GNAT_dom"/>
</dbReference>
<dbReference type="Proteomes" id="UP000569914">
    <property type="component" value="Unassembled WGS sequence"/>
</dbReference>
<evidence type="ECO:0000256" key="2">
    <source>
        <dbReference type="ARBA" id="ARBA00023315"/>
    </source>
</evidence>
<sequence length="178" mass="19881">MTLPELTLRPVRMADLDRVHSWGADPRSSRYQAWGPNSEAESRTYVSEAVAAWDADPQVRFPFCAVDSGLVVGMGELKIISRRFDRGEISYIVHPDLWGRGYASAIAAALVRYGFAEQRLYRIEGTCDPRNLASGAVLRKTGLRYEGRLRGTMKLRDGRRDSDLYAILATDDQPVTSA</sequence>
<dbReference type="GO" id="GO:0016747">
    <property type="term" value="F:acyltransferase activity, transferring groups other than amino-acyl groups"/>
    <property type="evidence" value="ECO:0007669"/>
    <property type="project" value="InterPro"/>
</dbReference>
<proteinExistence type="inferred from homology"/>
<dbReference type="PANTHER" id="PTHR43792">
    <property type="entry name" value="GNAT FAMILY, PUTATIVE (AFU_ORTHOLOGUE AFUA_3G00765)-RELATED-RELATED"/>
    <property type="match status" value="1"/>
</dbReference>
<evidence type="ECO:0000313" key="6">
    <source>
        <dbReference type="Proteomes" id="UP000569914"/>
    </source>
</evidence>
<evidence type="ECO:0000256" key="3">
    <source>
        <dbReference type="ARBA" id="ARBA00038502"/>
    </source>
</evidence>
<name>A0A7Y9IBD5_9ACTN</name>
<keyword evidence="6" id="KW-1185">Reference proteome</keyword>
<dbReference type="PROSITE" id="PS51186">
    <property type="entry name" value="GNAT"/>
    <property type="match status" value="1"/>
</dbReference>
<feature type="domain" description="N-acetyltransferase" evidence="4">
    <location>
        <begin position="6"/>
        <end position="171"/>
    </location>
</feature>
<gene>
    <name evidence="5" type="ORF">BKA15_005125</name>
</gene>
<dbReference type="CDD" id="cd04301">
    <property type="entry name" value="NAT_SF"/>
    <property type="match status" value="1"/>
</dbReference>
<dbReference type="EMBL" id="JACCBU010000001">
    <property type="protein sequence ID" value="NYE73796.1"/>
    <property type="molecule type" value="Genomic_DNA"/>
</dbReference>
<dbReference type="Gene3D" id="3.40.630.30">
    <property type="match status" value="1"/>
</dbReference>
<dbReference type="InterPro" id="IPR016181">
    <property type="entry name" value="Acyl_CoA_acyltransferase"/>
</dbReference>